<dbReference type="Proteomes" id="UP000738359">
    <property type="component" value="Unassembled WGS sequence"/>
</dbReference>
<protein>
    <submittedName>
        <fullName evidence="1">Uncharacterized protein</fullName>
    </submittedName>
</protein>
<accession>A0A9P6J974</accession>
<dbReference type="EMBL" id="JAAAHY010000289">
    <property type="protein sequence ID" value="KAF9965082.1"/>
    <property type="molecule type" value="Genomic_DNA"/>
</dbReference>
<comment type="caution">
    <text evidence="1">The sequence shown here is derived from an EMBL/GenBank/DDBJ whole genome shotgun (WGS) entry which is preliminary data.</text>
</comment>
<gene>
    <name evidence="1" type="ORF">BGZ70_005429</name>
</gene>
<sequence length="134" mass="16202">MNYFAQFPGFSIRRGEHMRNAFKRLARARGWQDGTRSTERTHFHRQVVQEMNARFDTLEHLQDLCQKLFDQVPGTITQCKKLLCTKFINIWDIVEGKYEYFDSRKDFLNYTRKNRMFDREAAKGLRLNVFLRQL</sequence>
<reference evidence="1" key="1">
    <citation type="journal article" date="2020" name="Fungal Divers.">
        <title>Resolving the Mortierellaceae phylogeny through synthesis of multi-gene phylogenetics and phylogenomics.</title>
        <authorList>
            <person name="Vandepol N."/>
            <person name="Liber J."/>
            <person name="Desiro A."/>
            <person name="Na H."/>
            <person name="Kennedy M."/>
            <person name="Barry K."/>
            <person name="Grigoriev I.V."/>
            <person name="Miller A.N."/>
            <person name="O'Donnell K."/>
            <person name="Stajich J.E."/>
            <person name="Bonito G."/>
        </authorList>
    </citation>
    <scope>NUCLEOTIDE SEQUENCE</scope>
    <source>
        <strain evidence="1">CK1249</strain>
    </source>
</reference>
<organism evidence="1 2">
    <name type="scientific">Mortierella alpina</name>
    <name type="common">Oleaginous fungus</name>
    <name type="synonym">Mortierella renispora</name>
    <dbReference type="NCBI Taxonomy" id="64518"/>
    <lineage>
        <taxon>Eukaryota</taxon>
        <taxon>Fungi</taxon>
        <taxon>Fungi incertae sedis</taxon>
        <taxon>Mucoromycota</taxon>
        <taxon>Mortierellomycotina</taxon>
        <taxon>Mortierellomycetes</taxon>
        <taxon>Mortierellales</taxon>
        <taxon>Mortierellaceae</taxon>
        <taxon>Mortierella</taxon>
    </lineage>
</organism>
<dbReference type="PANTHER" id="PTHR38846:SF1">
    <property type="entry name" value="C3H1-TYPE DOMAIN-CONTAINING PROTEIN"/>
    <property type="match status" value="1"/>
</dbReference>
<proteinExistence type="predicted"/>
<dbReference type="PANTHER" id="PTHR38846">
    <property type="entry name" value="C3H1-TYPE DOMAIN-CONTAINING PROTEIN"/>
    <property type="match status" value="1"/>
</dbReference>
<dbReference type="AlphaFoldDB" id="A0A9P6J974"/>
<name>A0A9P6J974_MORAP</name>
<keyword evidence="2" id="KW-1185">Reference proteome</keyword>
<dbReference type="OrthoDB" id="6105938at2759"/>
<evidence type="ECO:0000313" key="2">
    <source>
        <dbReference type="Proteomes" id="UP000738359"/>
    </source>
</evidence>
<evidence type="ECO:0000313" key="1">
    <source>
        <dbReference type="EMBL" id="KAF9965082.1"/>
    </source>
</evidence>